<protein>
    <submittedName>
        <fullName evidence="2">Uncharacterized protein</fullName>
    </submittedName>
</protein>
<dbReference type="AlphaFoldDB" id="A0AAV6TZL0"/>
<evidence type="ECO:0000256" key="1">
    <source>
        <dbReference type="SAM" id="SignalP"/>
    </source>
</evidence>
<gene>
    <name evidence="2" type="ORF">JTE90_020998</name>
</gene>
<proteinExistence type="predicted"/>
<name>A0AAV6TZL0_9ARAC</name>
<accession>A0AAV6TZL0</accession>
<sequence>MNTSIVLVLAAVCAFACLSVNAEHNGKCRDEMMKIKKEMNAMFEDESAPACANELDLKRFKSSGGEDHEADKQTKKEFMDWIKSLDSDKRKEVKACMKQVGEAAMEKLGDEISAECREKIENFAKKMEEKYKEE</sequence>
<comment type="caution">
    <text evidence="2">The sequence shown here is derived from an EMBL/GenBank/DDBJ whole genome shotgun (WGS) entry which is preliminary data.</text>
</comment>
<evidence type="ECO:0000313" key="2">
    <source>
        <dbReference type="EMBL" id="KAG8176942.1"/>
    </source>
</evidence>
<organism evidence="2 3">
    <name type="scientific">Oedothorax gibbosus</name>
    <dbReference type="NCBI Taxonomy" id="931172"/>
    <lineage>
        <taxon>Eukaryota</taxon>
        <taxon>Metazoa</taxon>
        <taxon>Ecdysozoa</taxon>
        <taxon>Arthropoda</taxon>
        <taxon>Chelicerata</taxon>
        <taxon>Arachnida</taxon>
        <taxon>Araneae</taxon>
        <taxon>Araneomorphae</taxon>
        <taxon>Entelegynae</taxon>
        <taxon>Araneoidea</taxon>
        <taxon>Linyphiidae</taxon>
        <taxon>Erigoninae</taxon>
        <taxon>Oedothorax</taxon>
    </lineage>
</organism>
<feature type="signal peptide" evidence="1">
    <location>
        <begin position="1"/>
        <end position="22"/>
    </location>
</feature>
<reference evidence="2 3" key="1">
    <citation type="journal article" date="2022" name="Nat. Ecol. Evol.">
        <title>A masculinizing supergene underlies an exaggerated male reproductive morph in a spider.</title>
        <authorList>
            <person name="Hendrickx F."/>
            <person name="De Corte Z."/>
            <person name="Sonet G."/>
            <person name="Van Belleghem S.M."/>
            <person name="Kostlbacher S."/>
            <person name="Vangestel C."/>
        </authorList>
    </citation>
    <scope>NUCLEOTIDE SEQUENCE [LARGE SCALE GENOMIC DNA]</scope>
    <source>
        <strain evidence="2">W744_W776</strain>
    </source>
</reference>
<keyword evidence="3" id="KW-1185">Reference proteome</keyword>
<dbReference type="EMBL" id="JAFNEN010000839">
    <property type="protein sequence ID" value="KAG8176942.1"/>
    <property type="molecule type" value="Genomic_DNA"/>
</dbReference>
<keyword evidence="1" id="KW-0732">Signal</keyword>
<feature type="chain" id="PRO_5043899507" evidence="1">
    <location>
        <begin position="23"/>
        <end position="134"/>
    </location>
</feature>
<dbReference type="Proteomes" id="UP000827092">
    <property type="component" value="Unassembled WGS sequence"/>
</dbReference>
<evidence type="ECO:0000313" key="3">
    <source>
        <dbReference type="Proteomes" id="UP000827092"/>
    </source>
</evidence>